<dbReference type="Proteomes" id="UP000663508">
    <property type="component" value="Chromosome"/>
</dbReference>
<reference evidence="1" key="1">
    <citation type="submission" date="2020-11" db="EMBL/GenBank/DDBJ databases">
        <title>Complete genome sequence of a novel pathogenic Methylobacterium strain isolated from rice in Vietnam.</title>
        <authorList>
            <person name="Lai K."/>
            <person name="Okazaki S."/>
            <person name="Higashi K."/>
            <person name="Mori H."/>
            <person name="Toyoda A."/>
            <person name="Kurokawa K."/>
        </authorList>
    </citation>
    <scope>NUCLEOTIDE SEQUENCE</scope>
    <source>
        <strain evidence="1">VL1</strain>
    </source>
</reference>
<evidence type="ECO:0000313" key="1">
    <source>
        <dbReference type="EMBL" id="BCM82834.1"/>
    </source>
</evidence>
<sequence>MRDVTRLWHVTANDGATQALRLRLDTHRDTPPDVLACDHG</sequence>
<dbReference type="KEGG" id="mind:mvi_12950"/>
<proteinExistence type="predicted"/>
<name>A0A8H8WR72_9HYPH</name>
<protein>
    <submittedName>
        <fullName evidence="1">Uncharacterized protein</fullName>
    </submittedName>
</protein>
<evidence type="ECO:0000313" key="2">
    <source>
        <dbReference type="Proteomes" id="UP000663508"/>
    </source>
</evidence>
<organism evidence="1 2">
    <name type="scientific">Methylobacterium indicum</name>
    <dbReference type="NCBI Taxonomy" id="1775910"/>
    <lineage>
        <taxon>Bacteria</taxon>
        <taxon>Pseudomonadati</taxon>
        <taxon>Pseudomonadota</taxon>
        <taxon>Alphaproteobacteria</taxon>
        <taxon>Hyphomicrobiales</taxon>
        <taxon>Methylobacteriaceae</taxon>
        <taxon>Methylobacterium</taxon>
    </lineage>
</organism>
<dbReference type="EMBL" id="AP024145">
    <property type="protein sequence ID" value="BCM82834.1"/>
    <property type="molecule type" value="Genomic_DNA"/>
</dbReference>
<dbReference type="AlphaFoldDB" id="A0A8H8WR72"/>
<gene>
    <name evidence="1" type="ORF">mvi_12950</name>
</gene>
<accession>A0A8H8WR72</accession>
<dbReference type="RefSeq" id="WP_280529464.1">
    <property type="nucleotide sequence ID" value="NZ_AP024145.1"/>
</dbReference>